<dbReference type="Gene3D" id="2.170.150.80">
    <property type="entry name" value="NAC domain"/>
    <property type="match status" value="1"/>
</dbReference>
<gene>
    <name evidence="8" type="primary">LOC120272438</name>
</gene>
<evidence type="ECO:0000256" key="1">
    <source>
        <dbReference type="ARBA" id="ARBA00004123"/>
    </source>
</evidence>
<keyword evidence="5" id="KW-0539">Nucleus</keyword>
<dbReference type="GeneID" id="120272438"/>
<protein>
    <submittedName>
        <fullName evidence="8">NAC domain-containing protein 86-like</fullName>
    </submittedName>
</protein>
<dbReference type="InterPro" id="IPR036093">
    <property type="entry name" value="NAC_dom_sf"/>
</dbReference>
<keyword evidence="2" id="KW-0805">Transcription regulation</keyword>
<reference evidence="8" key="1">
    <citation type="submission" date="2025-08" db="UniProtKB">
        <authorList>
            <consortium name="RefSeq"/>
        </authorList>
    </citation>
    <scope>IDENTIFICATION</scope>
</reference>
<sequence>MAPVGLPPGFRFHPTDEELVNYYLKRKIHGLKIELDIIPEVDLYKCEPWELSEKSFLPSRDPEWYFFGPRDRKYPNGFRTNRATRAGYWKSTGKDRRVSCQNRAIGMKKTLVYYRGRAPQGIRTDWVMHEYRLDDKECEDTMGIQDSYALCRVFKKNVVCAEIEDQGQCSLSMIESSQGLTSSSTHDQYYDQLETVSPDTAVNGSSPCIDEDDKDDSWMQFITEEAWCSNVSTSEPCDDLSTVAAYAN</sequence>
<dbReference type="SUPFAM" id="SSF101941">
    <property type="entry name" value="NAC domain"/>
    <property type="match status" value="1"/>
</dbReference>
<keyword evidence="7" id="KW-1185">Reference proteome</keyword>
<dbReference type="GO" id="GO:0003677">
    <property type="term" value="F:DNA binding"/>
    <property type="evidence" value="ECO:0007669"/>
    <property type="project" value="UniProtKB-KW"/>
</dbReference>
<organism evidence="7 8">
    <name type="scientific">Dioscorea cayennensis subsp. rotundata</name>
    <name type="common">White Guinea yam</name>
    <name type="synonym">Dioscorea rotundata</name>
    <dbReference type="NCBI Taxonomy" id="55577"/>
    <lineage>
        <taxon>Eukaryota</taxon>
        <taxon>Viridiplantae</taxon>
        <taxon>Streptophyta</taxon>
        <taxon>Embryophyta</taxon>
        <taxon>Tracheophyta</taxon>
        <taxon>Spermatophyta</taxon>
        <taxon>Magnoliopsida</taxon>
        <taxon>Liliopsida</taxon>
        <taxon>Dioscoreales</taxon>
        <taxon>Dioscoreaceae</taxon>
        <taxon>Dioscorea</taxon>
    </lineage>
</organism>
<evidence type="ECO:0000256" key="2">
    <source>
        <dbReference type="ARBA" id="ARBA00023015"/>
    </source>
</evidence>
<evidence type="ECO:0000313" key="7">
    <source>
        <dbReference type="Proteomes" id="UP001515500"/>
    </source>
</evidence>
<dbReference type="PANTHER" id="PTHR31744:SF210">
    <property type="entry name" value="NAC DOMAIN-CONTAINING PROTEIN 86-LIKE"/>
    <property type="match status" value="1"/>
</dbReference>
<accession>A0AB40C5V5</accession>
<evidence type="ECO:0000259" key="6">
    <source>
        <dbReference type="PROSITE" id="PS51005"/>
    </source>
</evidence>
<dbReference type="PANTHER" id="PTHR31744">
    <property type="entry name" value="PROTEIN CUP-SHAPED COTYLEDON 2-RELATED"/>
    <property type="match status" value="1"/>
</dbReference>
<dbReference type="FunFam" id="2.170.150.80:FF:000002">
    <property type="entry name" value="Nac domain-containing protein 86"/>
    <property type="match status" value="1"/>
</dbReference>
<dbReference type="PROSITE" id="PS51005">
    <property type="entry name" value="NAC"/>
    <property type="match status" value="1"/>
</dbReference>
<dbReference type="GO" id="GO:0005634">
    <property type="term" value="C:nucleus"/>
    <property type="evidence" value="ECO:0007669"/>
    <property type="project" value="UniProtKB-SubCell"/>
</dbReference>
<dbReference type="RefSeq" id="XP_039135195.1">
    <property type="nucleotide sequence ID" value="XM_039279261.1"/>
</dbReference>
<comment type="subcellular location">
    <subcellularLocation>
        <location evidence="1">Nucleus</location>
    </subcellularLocation>
</comment>
<name>A0AB40C5V5_DIOCR</name>
<evidence type="ECO:0000256" key="3">
    <source>
        <dbReference type="ARBA" id="ARBA00023125"/>
    </source>
</evidence>
<proteinExistence type="predicted"/>
<dbReference type="InterPro" id="IPR003441">
    <property type="entry name" value="NAC-dom"/>
</dbReference>
<keyword evidence="3" id="KW-0238">DNA-binding</keyword>
<dbReference type="AlphaFoldDB" id="A0AB40C5V5"/>
<dbReference type="Pfam" id="PF02365">
    <property type="entry name" value="NAM"/>
    <property type="match status" value="1"/>
</dbReference>
<feature type="domain" description="NAC" evidence="6">
    <location>
        <begin position="6"/>
        <end position="156"/>
    </location>
</feature>
<keyword evidence="4" id="KW-0804">Transcription</keyword>
<dbReference type="Proteomes" id="UP001515500">
    <property type="component" value="Chromosome 11"/>
</dbReference>
<evidence type="ECO:0000313" key="8">
    <source>
        <dbReference type="RefSeq" id="XP_039135195.1"/>
    </source>
</evidence>
<evidence type="ECO:0000256" key="5">
    <source>
        <dbReference type="ARBA" id="ARBA00023242"/>
    </source>
</evidence>
<dbReference type="GO" id="GO:0006355">
    <property type="term" value="P:regulation of DNA-templated transcription"/>
    <property type="evidence" value="ECO:0007669"/>
    <property type="project" value="InterPro"/>
</dbReference>
<evidence type="ECO:0000256" key="4">
    <source>
        <dbReference type="ARBA" id="ARBA00023163"/>
    </source>
</evidence>